<evidence type="ECO:0000313" key="2">
    <source>
        <dbReference type="EMBL" id="TRX94009.1"/>
    </source>
</evidence>
<protein>
    <recommendedName>
        <fullName evidence="1">DUF1996 domain-containing protein</fullName>
    </recommendedName>
</protein>
<evidence type="ECO:0000313" key="3">
    <source>
        <dbReference type="Proteomes" id="UP000319160"/>
    </source>
</evidence>
<dbReference type="PANTHER" id="PTHR43662">
    <property type="match status" value="1"/>
</dbReference>
<keyword evidence="3" id="KW-1185">Reference proteome</keyword>
<name>A0A553I1D4_9PEZI</name>
<dbReference type="Pfam" id="PF09362">
    <property type="entry name" value="DUF1996"/>
    <property type="match status" value="1"/>
</dbReference>
<feature type="domain" description="DUF1996" evidence="1">
    <location>
        <begin position="31"/>
        <end position="282"/>
    </location>
</feature>
<sequence>MKAIYTLIIQAGLSYAGLRFGCSSVSIQRLDPVVEPGQIPSAHVHQIVGGNAFNATMQGDIGEKGSCTTCAYTEDFSNYWTAVLYFKHENGSYKRVPQYPNAQLGTEGQDAPDIRGGMTIYYTQQDFTGNGDRYIQAFKPGFRMTVGSPTTTSKTNSSAQTGLRYTCLQTILTRGYETNELPKEPCPAGIMAIHHFPACWDGVNLDSPDHQSHMFSTVRGAFQEAGPCPASHPVRVPQLAYETMWDTTVFKDMWPKDGSQPFVWSFGDGLGFGTHADYLFGWLGDSLQRAMNSSCMFHMCGSPGMQGILKTQTVEEMNKCAVKNTVEEDTDGWLSELPGQAMYGHSKDGVGAFE</sequence>
<dbReference type="Proteomes" id="UP000319160">
    <property type="component" value="Unassembled WGS sequence"/>
</dbReference>
<comment type="caution">
    <text evidence="2">The sequence shown here is derived from an EMBL/GenBank/DDBJ whole genome shotgun (WGS) entry which is preliminary data.</text>
</comment>
<dbReference type="PANTHER" id="PTHR43662:SF5">
    <property type="entry name" value="DUF1996 DOMAIN-CONTAINING PROTEIN"/>
    <property type="match status" value="1"/>
</dbReference>
<gene>
    <name evidence="2" type="ORF">FHL15_005087</name>
</gene>
<dbReference type="OrthoDB" id="74764at2759"/>
<proteinExistence type="predicted"/>
<dbReference type="EMBL" id="VFLP01000025">
    <property type="protein sequence ID" value="TRX94009.1"/>
    <property type="molecule type" value="Genomic_DNA"/>
</dbReference>
<dbReference type="AlphaFoldDB" id="A0A553I1D4"/>
<reference evidence="3" key="1">
    <citation type="submission" date="2019-06" db="EMBL/GenBank/DDBJ databases">
        <title>Draft genome sequence of the griseofulvin-producing fungus Xylaria cubensis strain G536.</title>
        <authorList>
            <person name="Mead M.E."/>
            <person name="Raja H.A."/>
            <person name="Steenwyk J.L."/>
            <person name="Knowles S.L."/>
            <person name="Oberlies N.H."/>
            <person name="Rokas A."/>
        </authorList>
    </citation>
    <scope>NUCLEOTIDE SEQUENCE [LARGE SCALE GENOMIC DNA]</scope>
    <source>
        <strain evidence="3">G536</strain>
    </source>
</reference>
<dbReference type="InterPro" id="IPR018535">
    <property type="entry name" value="DUF1996"/>
</dbReference>
<organism evidence="2 3">
    <name type="scientific">Xylaria flabelliformis</name>
    <dbReference type="NCBI Taxonomy" id="2512241"/>
    <lineage>
        <taxon>Eukaryota</taxon>
        <taxon>Fungi</taxon>
        <taxon>Dikarya</taxon>
        <taxon>Ascomycota</taxon>
        <taxon>Pezizomycotina</taxon>
        <taxon>Sordariomycetes</taxon>
        <taxon>Xylariomycetidae</taxon>
        <taxon>Xylariales</taxon>
        <taxon>Xylariaceae</taxon>
        <taxon>Xylaria</taxon>
    </lineage>
</organism>
<evidence type="ECO:0000259" key="1">
    <source>
        <dbReference type="Pfam" id="PF09362"/>
    </source>
</evidence>
<accession>A0A553I1D4</accession>